<evidence type="ECO:0000313" key="7">
    <source>
        <dbReference type="EMBL" id="RCK23138.1"/>
    </source>
</evidence>
<dbReference type="InterPro" id="IPR036097">
    <property type="entry name" value="HisK_dim/P_sf"/>
</dbReference>
<feature type="chain" id="PRO_5016976027" description="histidine kinase" evidence="5">
    <location>
        <begin position="19"/>
        <end position="668"/>
    </location>
</feature>
<dbReference type="GO" id="GO:0000155">
    <property type="term" value="F:phosphorelay sensor kinase activity"/>
    <property type="evidence" value="ECO:0007669"/>
    <property type="project" value="InterPro"/>
</dbReference>
<comment type="caution">
    <text evidence="7">The sequence shown here is derived from an EMBL/GenBank/DDBJ whole genome shotgun (WGS) entry which is preliminary data.</text>
</comment>
<feature type="transmembrane region" description="Helical" evidence="4">
    <location>
        <begin position="194"/>
        <end position="213"/>
    </location>
</feature>
<dbReference type="InterPro" id="IPR036890">
    <property type="entry name" value="HATPase_C_sf"/>
</dbReference>
<dbReference type="RefSeq" id="WP_181838551.1">
    <property type="nucleotide sequence ID" value="NZ_JPWB01000003.1"/>
</dbReference>
<evidence type="ECO:0000256" key="5">
    <source>
        <dbReference type="SAM" id="SignalP"/>
    </source>
</evidence>
<sequence length="668" mass="73747">MTIVIAVCLAMSPYPAKAHTSQQHFTVGMNGPTSTIILGQFLQRLVTPHTINVPADLINIPNDAFEDVFNTAGPGYTPDTVWYRAAFTVSDTDQGGQEKSYIEMGQPYLNDIKLAIVKEDTRAVIWRDRVGDRLPKGNNDVRGLLHLSEWPELLPGNYWLTIAITTNSAHIFQAQLVPETEQIANIGRNSFPKGIYLGILMVAFGVYLTLGVLSSDKAVIWYSAYIFSLFLINFGVSGYAHFLFTDLWYLTSDFLTGTGTAFAIATSVTMWSYIIELDRHNRWLHRVMTTFSFLAGLGFLTATTDAYIIFAKLFFIPDVILLSTLLIYLVYLGIRQKKVLEHSFLMVALGVPTMAVIAHLLLLVGVIPVNAVTTTIYSASSVVHLTMIAIAMGLRTYKLSHRRMNAAASNQRASQLAGEQRAFITMLSHEFRTPLAIIQRSSEILGLHLSSEQDAVHNRLGTIRNNASQLSGLVDAFLTKDTLDSATFTTTREPVAIDAFLADLIARRHREVPGQNVNLINSEFAIVDIDRILLERAIVNLIENARKYAPGAAVWIACNRSANGYVYIRVVDEGPGIAAEDLSNVLNAFYRGREAAKTQGVGLGLHLTRRIVEAHDGSLSVNVGEKGGTTILIKLPFNKDATVLKTNDVLLRVMGGSRRKPSNRETDE</sequence>
<feature type="transmembrane region" description="Helical" evidence="4">
    <location>
        <begin position="344"/>
        <end position="369"/>
    </location>
</feature>
<feature type="transmembrane region" description="Helical" evidence="4">
    <location>
        <begin position="287"/>
        <end position="308"/>
    </location>
</feature>
<evidence type="ECO:0000256" key="4">
    <source>
        <dbReference type="SAM" id="Phobius"/>
    </source>
</evidence>
<dbReference type="SMART" id="SM00388">
    <property type="entry name" value="HisKA"/>
    <property type="match status" value="1"/>
</dbReference>
<feature type="transmembrane region" description="Helical" evidence="4">
    <location>
        <begin position="375"/>
        <end position="394"/>
    </location>
</feature>
<dbReference type="Gene3D" id="2.60.40.2380">
    <property type="match status" value="1"/>
</dbReference>
<dbReference type="PRINTS" id="PR00344">
    <property type="entry name" value="BCTRLSENSOR"/>
</dbReference>
<reference evidence="7 8" key="1">
    <citation type="submission" date="2014-07" db="EMBL/GenBank/DDBJ databases">
        <title>Draft genome sequence of Thalassospira profundimaris R8-17.</title>
        <authorList>
            <person name="Lai Q."/>
            <person name="Shao Z."/>
        </authorList>
    </citation>
    <scope>NUCLEOTIDE SEQUENCE [LARGE SCALE GENOMIC DNA]</scope>
    <source>
        <strain evidence="7 8">R8-17</strain>
    </source>
</reference>
<accession>A0A367VD26</accession>
<gene>
    <name evidence="7" type="ORF">TH6_08900</name>
</gene>
<keyword evidence="5" id="KW-0732">Signal</keyword>
<feature type="transmembrane region" description="Helical" evidence="4">
    <location>
        <begin position="220"/>
        <end position="242"/>
    </location>
</feature>
<dbReference type="Gene3D" id="3.30.565.10">
    <property type="entry name" value="Histidine kinase-like ATPase, C-terminal domain"/>
    <property type="match status" value="1"/>
</dbReference>
<feature type="domain" description="Histidine kinase" evidence="6">
    <location>
        <begin position="426"/>
        <end position="639"/>
    </location>
</feature>
<keyword evidence="3" id="KW-0597">Phosphoprotein</keyword>
<dbReference type="SMART" id="SM00387">
    <property type="entry name" value="HATPase_c"/>
    <property type="match status" value="1"/>
</dbReference>
<feature type="signal peptide" evidence="5">
    <location>
        <begin position="1"/>
        <end position="18"/>
    </location>
</feature>
<dbReference type="PANTHER" id="PTHR43547">
    <property type="entry name" value="TWO-COMPONENT HISTIDINE KINASE"/>
    <property type="match status" value="1"/>
</dbReference>
<dbReference type="PANTHER" id="PTHR43547:SF2">
    <property type="entry name" value="HYBRID SIGNAL TRANSDUCTION HISTIDINE KINASE C"/>
    <property type="match status" value="1"/>
</dbReference>
<dbReference type="SUPFAM" id="SSF47384">
    <property type="entry name" value="Homodimeric domain of signal transducing histidine kinase"/>
    <property type="match status" value="1"/>
</dbReference>
<comment type="catalytic activity">
    <reaction evidence="1">
        <text>ATP + protein L-histidine = ADP + protein N-phospho-L-histidine.</text>
        <dbReference type="EC" id="2.7.13.3"/>
    </reaction>
</comment>
<dbReference type="Proteomes" id="UP000253061">
    <property type="component" value="Unassembled WGS sequence"/>
</dbReference>
<dbReference type="InterPro" id="IPR004358">
    <property type="entry name" value="Sig_transdc_His_kin-like_C"/>
</dbReference>
<dbReference type="Pfam" id="PF02518">
    <property type="entry name" value="HATPase_c"/>
    <property type="match status" value="1"/>
</dbReference>
<dbReference type="InterPro" id="IPR011623">
    <property type="entry name" value="7TMR_DISM_rcpt_extracell_dom1"/>
</dbReference>
<dbReference type="EMBL" id="JPWB01000003">
    <property type="protein sequence ID" value="RCK23138.1"/>
    <property type="molecule type" value="Genomic_DNA"/>
</dbReference>
<name>A0A367VD26_9PROT</name>
<evidence type="ECO:0000256" key="1">
    <source>
        <dbReference type="ARBA" id="ARBA00000085"/>
    </source>
</evidence>
<dbReference type="Pfam" id="PF07695">
    <property type="entry name" value="7TMR-DISM_7TM"/>
    <property type="match status" value="1"/>
</dbReference>
<dbReference type="InterPro" id="IPR003661">
    <property type="entry name" value="HisK_dim/P_dom"/>
</dbReference>
<dbReference type="PROSITE" id="PS50109">
    <property type="entry name" value="HIS_KIN"/>
    <property type="match status" value="1"/>
</dbReference>
<evidence type="ECO:0000259" key="6">
    <source>
        <dbReference type="PROSITE" id="PS50109"/>
    </source>
</evidence>
<proteinExistence type="predicted"/>
<dbReference type="InterPro" id="IPR003594">
    <property type="entry name" value="HATPase_dom"/>
</dbReference>
<keyword evidence="4" id="KW-0472">Membrane</keyword>
<evidence type="ECO:0000313" key="8">
    <source>
        <dbReference type="Proteomes" id="UP000253061"/>
    </source>
</evidence>
<keyword evidence="4" id="KW-0812">Transmembrane</keyword>
<dbReference type="InterPro" id="IPR005467">
    <property type="entry name" value="His_kinase_dom"/>
</dbReference>
<dbReference type="CDD" id="cd00082">
    <property type="entry name" value="HisKA"/>
    <property type="match status" value="1"/>
</dbReference>
<feature type="transmembrane region" description="Helical" evidence="4">
    <location>
        <begin position="314"/>
        <end position="332"/>
    </location>
</feature>
<dbReference type="AlphaFoldDB" id="A0A367VD26"/>
<evidence type="ECO:0000256" key="2">
    <source>
        <dbReference type="ARBA" id="ARBA00012438"/>
    </source>
</evidence>
<keyword evidence="4" id="KW-1133">Transmembrane helix</keyword>
<dbReference type="CDD" id="cd00075">
    <property type="entry name" value="HATPase"/>
    <property type="match status" value="1"/>
</dbReference>
<evidence type="ECO:0000256" key="3">
    <source>
        <dbReference type="ARBA" id="ARBA00022553"/>
    </source>
</evidence>
<dbReference type="SUPFAM" id="SSF55874">
    <property type="entry name" value="ATPase domain of HSP90 chaperone/DNA topoisomerase II/histidine kinase"/>
    <property type="match status" value="1"/>
</dbReference>
<dbReference type="Pfam" id="PF00512">
    <property type="entry name" value="HisKA"/>
    <property type="match status" value="1"/>
</dbReference>
<dbReference type="Gene3D" id="1.10.287.130">
    <property type="match status" value="1"/>
</dbReference>
<dbReference type="EC" id="2.7.13.3" evidence="2"/>
<organism evidence="7 8">
    <name type="scientific">Thalassospira profundimaris</name>
    <dbReference type="NCBI Taxonomy" id="502049"/>
    <lineage>
        <taxon>Bacteria</taxon>
        <taxon>Pseudomonadati</taxon>
        <taxon>Pseudomonadota</taxon>
        <taxon>Alphaproteobacteria</taxon>
        <taxon>Rhodospirillales</taxon>
        <taxon>Thalassospiraceae</taxon>
        <taxon>Thalassospira</taxon>
    </lineage>
</organism>
<protein>
    <recommendedName>
        <fullName evidence="2">histidine kinase</fullName>
        <ecNumber evidence="2">2.7.13.3</ecNumber>
    </recommendedName>
</protein>
<feature type="transmembrane region" description="Helical" evidence="4">
    <location>
        <begin position="254"/>
        <end position="275"/>
    </location>
</feature>